<gene>
    <name evidence="1" type="ORF">CHS0354_026526</name>
</gene>
<reference evidence="1" key="2">
    <citation type="journal article" date="2021" name="Genome Biol. Evol.">
        <title>Developing a high-quality reference genome for a parasitic bivalve with doubly uniparental inheritance (Bivalvia: Unionida).</title>
        <authorList>
            <person name="Smith C.H."/>
        </authorList>
    </citation>
    <scope>NUCLEOTIDE SEQUENCE</scope>
    <source>
        <strain evidence="1">CHS0354</strain>
        <tissue evidence="1">Mantle</tissue>
    </source>
</reference>
<proteinExistence type="predicted"/>
<dbReference type="AlphaFoldDB" id="A0AAE0RQ30"/>
<dbReference type="EMBL" id="JAEAOA010001578">
    <property type="protein sequence ID" value="KAK3577557.1"/>
    <property type="molecule type" value="Genomic_DNA"/>
</dbReference>
<accession>A0AAE0RQ30</accession>
<keyword evidence="2" id="KW-1185">Reference proteome</keyword>
<evidence type="ECO:0000313" key="1">
    <source>
        <dbReference type="EMBL" id="KAK3577557.1"/>
    </source>
</evidence>
<sequence>MQVDHANKTTQYSEKIEKLNPGTKNKISVQAVNWIGQGNVCGSKSCVTLAGKPSLVTAIQTEARTMTTTTLKWKQTAMETGTIYNISVQAMNSEGLSDEGTIFAVQTLDDRKPIQTGEEYKRKYPFAALKTGDKIPLGRFKLLNSTILILAAKK</sequence>
<dbReference type="InterPro" id="IPR036116">
    <property type="entry name" value="FN3_sf"/>
</dbReference>
<evidence type="ECO:0000313" key="2">
    <source>
        <dbReference type="Proteomes" id="UP001195483"/>
    </source>
</evidence>
<organism evidence="1 2">
    <name type="scientific">Potamilus streckersoni</name>
    <dbReference type="NCBI Taxonomy" id="2493646"/>
    <lineage>
        <taxon>Eukaryota</taxon>
        <taxon>Metazoa</taxon>
        <taxon>Spiralia</taxon>
        <taxon>Lophotrochozoa</taxon>
        <taxon>Mollusca</taxon>
        <taxon>Bivalvia</taxon>
        <taxon>Autobranchia</taxon>
        <taxon>Heteroconchia</taxon>
        <taxon>Palaeoheterodonta</taxon>
        <taxon>Unionida</taxon>
        <taxon>Unionoidea</taxon>
        <taxon>Unionidae</taxon>
        <taxon>Ambleminae</taxon>
        <taxon>Lampsilini</taxon>
        <taxon>Potamilus</taxon>
    </lineage>
</organism>
<reference evidence="1" key="3">
    <citation type="submission" date="2023-05" db="EMBL/GenBank/DDBJ databases">
        <authorList>
            <person name="Smith C.H."/>
        </authorList>
    </citation>
    <scope>NUCLEOTIDE SEQUENCE</scope>
    <source>
        <strain evidence="1">CHS0354</strain>
        <tissue evidence="1">Mantle</tissue>
    </source>
</reference>
<dbReference type="Proteomes" id="UP001195483">
    <property type="component" value="Unassembled WGS sequence"/>
</dbReference>
<protein>
    <recommendedName>
        <fullName evidence="3">Fibronectin type-III domain-containing protein</fullName>
    </recommendedName>
</protein>
<dbReference type="SUPFAM" id="SSF49265">
    <property type="entry name" value="Fibronectin type III"/>
    <property type="match status" value="1"/>
</dbReference>
<evidence type="ECO:0008006" key="3">
    <source>
        <dbReference type="Google" id="ProtNLM"/>
    </source>
</evidence>
<name>A0AAE0RQ30_9BIVA</name>
<reference evidence="1" key="1">
    <citation type="journal article" date="2021" name="Genome Biol. Evol.">
        <title>A High-Quality Reference Genome for a Parasitic Bivalve with Doubly Uniparental Inheritance (Bivalvia: Unionida).</title>
        <authorList>
            <person name="Smith C.H."/>
        </authorList>
    </citation>
    <scope>NUCLEOTIDE SEQUENCE</scope>
    <source>
        <strain evidence="1">CHS0354</strain>
    </source>
</reference>
<comment type="caution">
    <text evidence="1">The sequence shown here is derived from an EMBL/GenBank/DDBJ whole genome shotgun (WGS) entry which is preliminary data.</text>
</comment>